<dbReference type="InterPro" id="IPR000454">
    <property type="entry name" value="ATP_synth_F0_csu"/>
</dbReference>
<dbReference type="AlphaFoldDB" id="A0A147BVN6"/>
<dbReference type="PANTHER" id="PTHR10031:SF0">
    <property type="entry name" value="ATPASE PROTEIN 9"/>
    <property type="match status" value="1"/>
</dbReference>
<evidence type="ECO:0000313" key="2">
    <source>
        <dbReference type="EMBL" id="JAR94869.1"/>
    </source>
</evidence>
<dbReference type="GO" id="GO:0015986">
    <property type="term" value="P:proton motive force-driven ATP synthesis"/>
    <property type="evidence" value="ECO:0007669"/>
    <property type="project" value="InterPro"/>
</dbReference>
<dbReference type="EMBL" id="GEGO01000535">
    <property type="protein sequence ID" value="JAR94869.1"/>
    <property type="molecule type" value="Transcribed_RNA"/>
</dbReference>
<comment type="similarity">
    <text evidence="1">Belongs to the ATPase C chain family.</text>
</comment>
<dbReference type="Gene3D" id="1.20.20.10">
    <property type="entry name" value="F1F0 ATP synthase subunit C"/>
    <property type="match status" value="1"/>
</dbReference>
<reference evidence="2" key="1">
    <citation type="journal article" date="2018" name="PLoS Negl. Trop. Dis.">
        <title>Sialome diversity of ticks revealed by RNAseq of single tick salivary glands.</title>
        <authorList>
            <person name="Perner J."/>
            <person name="Kropackova S."/>
            <person name="Kopacek P."/>
            <person name="Ribeiro J.M."/>
        </authorList>
    </citation>
    <scope>NUCLEOTIDE SEQUENCE</scope>
    <source>
        <strain evidence="2">Siblings of single egg batch collected in Ceske Budejovice</strain>
        <tissue evidence="2">Salivary glands</tissue>
    </source>
</reference>
<sequence length="124" mass="12874">MFALKLAAPLSRTVASATSRSCIRPLSASVSNSRLFDESQGKALVAPVGVSGLPLLGLSSTPLSQAVRSFQTSAVQRDIDSAAKFIGAGAATVGVAGSGEFAIRERLDSLMLGQWSGRVNFYLQ</sequence>
<protein>
    <submittedName>
        <fullName evidence="2">Putative atp synthase c-subunit</fullName>
    </submittedName>
</protein>
<evidence type="ECO:0000256" key="1">
    <source>
        <dbReference type="ARBA" id="ARBA00006704"/>
    </source>
</evidence>
<dbReference type="PANTHER" id="PTHR10031">
    <property type="entry name" value="ATP SYNTHASE LIPID-BINDING PROTEIN, MITOCHONDRIAL"/>
    <property type="match status" value="1"/>
</dbReference>
<dbReference type="GO" id="GO:0045259">
    <property type="term" value="C:proton-transporting ATP synthase complex"/>
    <property type="evidence" value="ECO:0007669"/>
    <property type="project" value="InterPro"/>
</dbReference>
<accession>A0A147BVN6</accession>
<dbReference type="InterPro" id="IPR038662">
    <property type="entry name" value="ATP_synth_F0_csu_sf"/>
</dbReference>
<proteinExistence type="inferred from homology"/>
<dbReference type="GO" id="GO:0015078">
    <property type="term" value="F:proton transmembrane transporter activity"/>
    <property type="evidence" value="ECO:0007669"/>
    <property type="project" value="InterPro"/>
</dbReference>
<name>A0A147BVN6_IXORI</name>
<organism evidence="2">
    <name type="scientific">Ixodes ricinus</name>
    <name type="common">Common tick</name>
    <name type="synonym">Acarus ricinus</name>
    <dbReference type="NCBI Taxonomy" id="34613"/>
    <lineage>
        <taxon>Eukaryota</taxon>
        <taxon>Metazoa</taxon>
        <taxon>Ecdysozoa</taxon>
        <taxon>Arthropoda</taxon>
        <taxon>Chelicerata</taxon>
        <taxon>Arachnida</taxon>
        <taxon>Acari</taxon>
        <taxon>Parasitiformes</taxon>
        <taxon>Ixodida</taxon>
        <taxon>Ixodoidea</taxon>
        <taxon>Ixodidae</taxon>
        <taxon>Ixodinae</taxon>
        <taxon>Ixodes</taxon>
    </lineage>
</organism>